<name>A0AAP0ERW1_9MAGN</name>
<protein>
    <submittedName>
        <fullName evidence="2">Uncharacterized protein</fullName>
    </submittedName>
</protein>
<comment type="caution">
    <text evidence="2">The sequence shown here is derived from an EMBL/GenBank/DDBJ whole genome shotgun (WGS) entry which is preliminary data.</text>
</comment>
<dbReference type="Proteomes" id="UP001420932">
    <property type="component" value="Unassembled WGS sequence"/>
</dbReference>
<dbReference type="EMBL" id="JBBNAF010000011">
    <property type="protein sequence ID" value="KAK9098224.1"/>
    <property type="molecule type" value="Genomic_DNA"/>
</dbReference>
<feature type="region of interest" description="Disordered" evidence="1">
    <location>
        <begin position="1"/>
        <end position="27"/>
    </location>
</feature>
<evidence type="ECO:0000313" key="3">
    <source>
        <dbReference type="Proteomes" id="UP001420932"/>
    </source>
</evidence>
<keyword evidence="3" id="KW-1185">Reference proteome</keyword>
<sequence>MGCPRAPPLGAQHPKGPVSGTSLLGTSPSMVVPPPTFDDVAVAPPLYEERHWTSPGMAAALQSLIKTPLSERISQALLMTPRLLDVVLIEIGSNFLIGILD</sequence>
<evidence type="ECO:0000313" key="2">
    <source>
        <dbReference type="EMBL" id="KAK9098224.1"/>
    </source>
</evidence>
<gene>
    <name evidence="2" type="ORF">Syun_025269</name>
</gene>
<reference evidence="2 3" key="1">
    <citation type="submission" date="2024-01" db="EMBL/GenBank/DDBJ databases">
        <title>Genome assemblies of Stephania.</title>
        <authorList>
            <person name="Yang L."/>
        </authorList>
    </citation>
    <scope>NUCLEOTIDE SEQUENCE [LARGE SCALE GENOMIC DNA]</scope>
    <source>
        <strain evidence="2">YNDBR</strain>
        <tissue evidence="2">Leaf</tissue>
    </source>
</reference>
<proteinExistence type="predicted"/>
<accession>A0AAP0ERW1</accession>
<dbReference type="AlphaFoldDB" id="A0AAP0ERW1"/>
<evidence type="ECO:0000256" key="1">
    <source>
        <dbReference type="SAM" id="MobiDB-lite"/>
    </source>
</evidence>
<organism evidence="2 3">
    <name type="scientific">Stephania yunnanensis</name>
    <dbReference type="NCBI Taxonomy" id="152371"/>
    <lineage>
        <taxon>Eukaryota</taxon>
        <taxon>Viridiplantae</taxon>
        <taxon>Streptophyta</taxon>
        <taxon>Embryophyta</taxon>
        <taxon>Tracheophyta</taxon>
        <taxon>Spermatophyta</taxon>
        <taxon>Magnoliopsida</taxon>
        <taxon>Ranunculales</taxon>
        <taxon>Menispermaceae</taxon>
        <taxon>Menispermoideae</taxon>
        <taxon>Cissampelideae</taxon>
        <taxon>Stephania</taxon>
    </lineage>
</organism>